<feature type="transmembrane region" description="Helical" evidence="2">
    <location>
        <begin position="60"/>
        <end position="79"/>
    </location>
</feature>
<reference evidence="5 6" key="3">
    <citation type="submission" date="2020-08" db="EMBL/GenBank/DDBJ databases">
        <title>Genomic Encyclopedia of Type Strains, Phase IV (KMG-IV): sequencing the most valuable type-strain genomes for metagenomic binning, comparative biology and taxonomic classification.</title>
        <authorList>
            <person name="Goeker M."/>
        </authorList>
    </citation>
    <scope>NUCLEOTIDE SEQUENCE [LARGE SCALE GENOMIC DNA]</scope>
    <source>
        <strain evidence="5 6">DSM 27521</strain>
    </source>
</reference>
<dbReference type="Proteomes" id="UP000539473">
    <property type="component" value="Unassembled WGS sequence"/>
</dbReference>
<dbReference type="Pfam" id="PF13559">
    <property type="entry name" value="DUF4129"/>
    <property type="match status" value="1"/>
</dbReference>
<comment type="caution">
    <text evidence="5">The sequence shown here is derived from an EMBL/GenBank/DDBJ whole genome shotgun (WGS) entry which is preliminary data.</text>
</comment>
<accession>A0A7W8NQ14</accession>
<reference evidence="7" key="2">
    <citation type="journal article" date="2019" name="Int. J. Syst. Evol. Microbiol.">
        <title>The Global Catalogue of Microorganisms (GCM) 10K type strain sequencing project: providing services to taxonomists for standard genome sequencing and annotation.</title>
        <authorList>
            <consortium name="The Broad Institute Genomics Platform"/>
            <consortium name="The Broad Institute Genome Sequencing Center for Infectious Disease"/>
            <person name="Wu L."/>
            <person name="Ma J."/>
        </authorList>
    </citation>
    <scope>NUCLEOTIDE SEQUENCE [LARGE SCALE GENOMIC DNA]</scope>
    <source>
        <strain evidence="7">CGMCC 1.18437</strain>
    </source>
</reference>
<protein>
    <recommendedName>
        <fullName evidence="3">Protein-glutamine gamma-glutamyltransferase-like C-terminal domain-containing protein</fullName>
    </recommendedName>
</protein>
<feature type="transmembrane region" description="Helical" evidence="2">
    <location>
        <begin position="85"/>
        <end position="106"/>
    </location>
</feature>
<feature type="transmembrane region" description="Helical" evidence="2">
    <location>
        <begin position="237"/>
        <end position="258"/>
    </location>
</feature>
<evidence type="ECO:0000313" key="7">
    <source>
        <dbReference type="Proteomes" id="UP000619376"/>
    </source>
</evidence>
<dbReference type="Proteomes" id="UP000619376">
    <property type="component" value="Unassembled WGS sequence"/>
</dbReference>
<feature type="transmembrane region" description="Helical" evidence="2">
    <location>
        <begin position="118"/>
        <end position="142"/>
    </location>
</feature>
<dbReference type="EMBL" id="BNAJ01000001">
    <property type="protein sequence ID" value="GHF34519.1"/>
    <property type="molecule type" value="Genomic_DNA"/>
</dbReference>
<dbReference type="RefSeq" id="WP_184108824.1">
    <property type="nucleotide sequence ID" value="NZ_BNAJ01000001.1"/>
</dbReference>
<feature type="region of interest" description="Disordered" evidence="1">
    <location>
        <begin position="197"/>
        <end position="225"/>
    </location>
</feature>
<evidence type="ECO:0000256" key="1">
    <source>
        <dbReference type="SAM" id="MobiDB-lite"/>
    </source>
</evidence>
<feature type="transmembrane region" description="Helical" evidence="2">
    <location>
        <begin position="162"/>
        <end position="180"/>
    </location>
</feature>
<dbReference type="EMBL" id="JACHFK010000001">
    <property type="protein sequence ID" value="MBB5374677.1"/>
    <property type="molecule type" value="Genomic_DNA"/>
</dbReference>
<reference evidence="4" key="1">
    <citation type="journal article" date="2014" name="Int. J. Syst. Evol. Microbiol.">
        <title>Complete genome of a new Firmicutes species belonging to the dominant human colonic microbiota ('Ruminococcus bicirculans') reveals two chromosomes and a selective capacity to utilize plant glucans.</title>
        <authorList>
            <consortium name="NISC Comparative Sequencing Program"/>
            <person name="Wegmann U."/>
            <person name="Louis P."/>
            <person name="Goesmann A."/>
            <person name="Henrissat B."/>
            <person name="Duncan S.H."/>
            <person name="Flint H.J."/>
        </authorList>
    </citation>
    <scope>NUCLEOTIDE SEQUENCE</scope>
    <source>
        <strain evidence="4">CGMCC 1.18437</strain>
    </source>
</reference>
<keyword evidence="7" id="KW-1185">Reference proteome</keyword>
<proteinExistence type="predicted"/>
<sequence>MTVPAVRAGPETPDTAGWRAYGLALLPLSLAGLLPPAQVALLCGVYALGVRWPEWVQGRLLLGVLAVAGGALLAAPGALSGPSEGVIRLATSTLLGLLAVSLLHVGASRLESGHRSGLLAPLGLGLLAPQALLLPALVGGALARRADDDRPAAWHVAPGPAAWRWPLAVAVVLTAVLALLPRGPSLWDTLVRPGATALAGGPARPQDPLPPSPERPPTTLKTGVTGPPILLTLNRPVLPLELILIAGVVLGASILWRARPRAGGVPPTLVERLMALGLIVGGVVGLASAVLLSRSPDGGGAGSAARSSEEMTGGLLTRAPSFDAPVRTFDFSGVVNVAVALSVLLLAGLTLAAFLARRAEPDPEPLGLDHPDDDVPATPGVPAPPLHRVRRAWRAAEAALDATGRPRLPAESPLAYAARLGRDTPLLSAPLAALARVYAPVRYGAQVTDAGAGTAERALTELRVMIPTLPPPRPPDARGHP</sequence>
<evidence type="ECO:0000313" key="5">
    <source>
        <dbReference type="EMBL" id="MBB5374677.1"/>
    </source>
</evidence>
<evidence type="ECO:0000313" key="6">
    <source>
        <dbReference type="Proteomes" id="UP000539473"/>
    </source>
</evidence>
<evidence type="ECO:0000259" key="3">
    <source>
        <dbReference type="Pfam" id="PF13559"/>
    </source>
</evidence>
<feature type="domain" description="Protein-glutamine gamma-glutamyltransferase-like C-terminal" evidence="3">
    <location>
        <begin position="392"/>
        <end position="459"/>
    </location>
</feature>
<keyword evidence="2" id="KW-1133">Transmembrane helix</keyword>
<evidence type="ECO:0000313" key="4">
    <source>
        <dbReference type="EMBL" id="GHF34519.1"/>
    </source>
</evidence>
<dbReference type="InterPro" id="IPR025403">
    <property type="entry name" value="TgpA-like_C"/>
</dbReference>
<reference evidence="4" key="4">
    <citation type="submission" date="2024-05" db="EMBL/GenBank/DDBJ databases">
        <authorList>
            <person name="Sun Q."/>
            <person name="Zhou Y."/>
        </authorList>
    </citation>
    <scope>NUCLEOTIDE SEQUENCE</scope>
    <source>
        <strain evidence="4">CGMCC 1.18437</strain>
    </source>
</reference>
<keyword evidence="2" id="KW-0472">Membrane</keyword>
<keyword evidence="2" id="KW-0812">Transmembrane</keyword>
<organism evidence="5 6">
    <name type="scientific">Deinococcus metalli</name>
    <dbReference type="NCBI Taxonomy" id="1141878"/>
    <lineage>
        <taxon>Bacteria</taxon>
        <taxon>Thermotogati</taxon>
        <taxon>Deinococcota</taxon>
        <taxon>Deinococci</taxon>
        <taxon>Deinococcales</taxon>
        <taxon>Deinococcaceae</taxon>
        <taxon>Deinococcus</taxon>
    </lineage>
</organism>
<name>A0A7W8NQ14_9DEIO</name>
<feature type="transmembrane region" description="Helical" evidence="2">
    <location>
        <begin position="20"/>
        <end position="48"/>
    </location>
</feature>
<gene>
    <name evidence="4" type="ORF">GCM10017781_09200</name>
    <name evidence="5" type="ORF">HNQ07_000121</name>
</gene>
<evidence type="ECO:0000256" key="2">
    <source>
        <dbReference type="SAM" id="Phobius"/>
    </source>
</evidence>
<dbReference type="AlphaFoldDB" id="A0A7W8NQ14"/>
<feature type="compositionally biased region" description="Pro residues" evidence="1">
    <location>
        <begin position="205"/>
        <end position="216"/>
    </location>
</feature>
<feature type="transmembrane region" description="Helical" evidence="2">
    <location>
        <begin position="273"/>
        <end position="292"/>
    </location>
</feature>
<feature type="transmembrane region" description="Helical" evidence="2">
    <location>
        <begin position="334"/>
        <end position="356"/>
    </location>
</feature>